<evidence type="ECO:0000313" key="6">
    <source>
        <dbReference type="EMBL" id="KQM09213.1"/>
    </source>
</evidence>
<feature type="transmembrane region" description="Helical" evidence="5">
    <location>
        <begin position="7"/>
        <end position="29"/>
    </location>
</feature>
<dbReference type="PATRIC" id="fig|1702214.3.peg.922"/>
<feature type="transmembrane region" description="Helical" evidence="5">
    <location>
        <begin position="205"/>
        <end position="225"/>
    </location>
</feature>
<evidence type="ECO:0000256" key="2">
    <source>
        <dbReference type="ARBA" id="ARBA00022692"/>
    </source>
</evidence>
<feature type="transmembrane region" description="Helical" evidence="5">
    <location>
        <begin position="437"/>
        <end position="456"/>
    </location>
</feature>
<dbReference type="PANTHER" id="PTHR43424">
    <property type="entry name" value="LOCUS PUTATIVE PROTEIN 1-RELATED"/>
    <property type="match status" value="1"/>
</dbReference>
<organism evidence="6 7">
    <name type="scientific">Candidatus [Bacteroides] periocalifornicus</name>
    <dbReference type="NCBI Taxonomy" id="1702214"/>
    <lineage>
        <taxon>Bacteria</taxon>
        <taxon>Pseudomonadati</taxon>
        <taxon>Bacteroidota</taxon>
    </lineage>
</organism>
<feature type="transmembrane region" description="Helical" evidence="5">
    <location>
        <begin position="355"/>
        <end position="374"/>
    </location>
</feature>
<evidence type="ECO:0000256" key="3">
    <source>
        <dbReference type="ARBA" id="ARBA00022989"/>
    </source>
</evidence>
<feature type="transmembrane region" description="Helical" evidence="5">
    <location>
        <begin position="407"/>
        <end position="425"/>
    </location>
</feature>
<dbReference type="AlphaFoldDB" id="A0A0Q4B8H9"/>
<dbReference type="EMBL" id="LIIK01000009">
    <property type="protein sequence ID" value="KQM09213.1"/>
    <property type="molecule type" value="Genomic_DNA"/>
</dbReference>
<dbReference type="STRING" id="1702214.AL399_02830"/>
<proteinExistence type="predicted"/>
<dbReference type="Proteomes" id="UP000054172">
    <property type="component" value="Unassembled WGS sequence"/>
</dbReference>
<dbReference type="GO" id="GO:0016020">
    <property type="term" value="C:membrane"/>
    <property type="evidence" value="ECO:0007669"/>
    <property type="project" value="UniProtKB-SubCell"/>
</dbReference>
<keyword evidence="3 5" id="KW-1133">Transmembrane helix</keyword>
<feature type="transmembrane region" description="Helical" evidence="5">
    <location>
        <begin position="245"/>
        <end position="269"/>
    </location>
</feature>
<dbReference type="PANTHER" id="PTHR43424:SF1">
    <property type="entry name" value="LOCUS PUTATIVE PROTEIN 1-RELATED"/>
    <property type="match status" value="1"/>
</dbReference>
<feature type="transmembrane region" description="Helical" evidence="5">
    <location>
        <begin position="41"/>
        <end position="62"/>
    </location>
</feature>
<feature type="transmembrane region" description="Helical" evidence="5">
    <location>
        <begin position="165"/>
        <end position="184"/>
    </location>
</feature>
<evidence type="ECO:0000313" key="7">
    <source>
        <dbReference type="Proteomes" id="UP000054172"/>
    </source>
</evidence>
<dbReference type="Pfam" id="PF01943">
    <property type="entry name" value="Polysacc_synt"/>
    <property type="match status" value="1"/>
</dbReference>
<evidence type="ECO:0000256" key="4">
    <source>
        <dbReference type="ARBA" id="ARBA00023136"/>
    </source>
</evidence>
<dbReference type="InterPro" id="IPR002797">
    <property type="entry name" value="Polysacc_synth"/>
</dbReference>
<comment type="caution">
    <text evidence="6">The sequence shown here is derived from an EMBL/GenBank/DDBJ whole genome shotgun (WGS) entry which is preliminary data.</text>
</comment>
<name>A0A0Q4B8H9_9BACT</name>
<feature type="transmembrane region" description="Helical" evidence="5">
    <location>
        <begin position="290"/>
        <end position="318"/>
    </location>
</feature>
<feature type="transmembrane region" description="Helical" evidence="5">
    <location>
        <begin position="324"/>
        <end position="343"/>
    </location>
</feature>
<protein>
    <submittedName>
        <fullName evidence="6">Uncharacterized protein</fullName>
    </submittedName>
</protein>
<comment type="subcellular location">
    <subcellularLocation>
        <location evidence="1">Membrane</location>
        <topology evidence="1">Multi-pass membrane protein</topology>
    </subcellularLocation>
</comment>
<feature type="transmembrane region" description="Helical" evidence="5">
    <location>
        <begin position="83"/>
        <end position="104"/>
    </location>
</feature>
<feature type="transmembrane region" description="Helical" evidence="5">
    <location>
        <begin position="137"/>
        <end position="159"/>
    </location>
</feature>
<sequence length="475" mass="52608">MKALHNFLSLAAMQAGAMLIGLLLMPYVTRIFGSEVLGLNSFGLAMATIFGMVGLCGLQIYGVREVARVRNSPVELQSAFSKLITYQFFFIGITILLYAVWVLYRPAEERIYLILFELFLLGTATDLVWLYNGLENFGYIALRTIVIRALGAALVFLFVRNPSDFALFIFLQQGSILVGNLFYWTSLRRYGLRIRFAPLRATLQAVFKPAAFLLLPILLTTLLAWADRVLLGYLSVPAQVAIYDYSARLARIGITVVGLIGNVLFPRLAHLWQNGQQNAAKQVLNRQARVGATLGMLIGGGLFATATPLCSLLFGPTFGGSDTVLRIVAPMLGLVGMGLYLAGMSIDKERMVFKALAVATVVNTIANATLIPRYGAIGSAIAYVVCELVLEAIYLYILRKELRIKSLIIYITIIICISIVAYIPTHFIMLPYAWADFLAKGLVYSVLFITGAYLCMGDFRRVVKRQLGQIFNRKR</sequence>
<feature type="transmembrane region" description="Helical" evidence="5">
    <location>
        <begin position="110"/>
        <end position="130"/>
    </location>
</feature>
<evidence type="ECO:0000256" key="5">
    <source>
        <dbReference type="SAM" id="Phobius"/>
    </source>
</evidence>
<dbReference type="InterPro" id="IPR052556">
    <property type="entry name" value="PolySynth_Transporter"/>
</dbReference>
<reference evidence="6" key="1">
    <citation type="submission" date="2015-08" db="EMBL/GenBank/DDBJ databases">
        <title>Candidatus Bacteriodes Periocalifornicus.</title>
        <authorList>
            <person name="McLean J.S."/>
            <person name="Kelley S."/>
        </authorList>
    </citation>
    <scope>NUCLEOTIDE SEQUENCE [LARGE SCALE GENOMIC DNA]</scope>
    <source>
        <strain evidence="6">12B</strain>
    </source>
</reference>
<keyword evidence="7" id="KW-1185">Reference proteome</keyword>
<accession>A0A0Q4B8H9</accession>
<keyword evidence="2 5" id="KW-0812">Transmembrane</keyword>
<feature type="transmembrane region" description="Helical" evidence="5">
    <location>
        <begin position="380"/>
        <end position="398"/>
    </location>
</feature>
<evidence type="ECO:0000256" key="1">
    <source>
        <dbReference type="ARBA" id="ARBA00004141"/>
    </source>
</evidence>
<gene>
    <name evidence="6" type="ORF">AL399_02830</name>
</gene>
<keyword evidence="4 5" id="KW-0472">Membrane</keyword>